<dbReference type="EMBL" id="QGKW02000717">
    <property type="protein sequence ID" value="KAF2595656.1"/>
    <property type="molecule type" value="Genomic_DNA"/>
</dbReference>
<evidence type="ECO:0000313" key="2">
    <source>
        <dbReference type="EMBL" id="KAF2595656.1"/>
    </source>
</evidence>
<comment type="caution">
    <text evidence="2">The sequence shown here is derived from an EMBL/GenBank/DDBJ whole genome shotgun (WGS) entry which is preliminary data.</text>
</comment>
<dbReference type="AlphaFoldDB" id="A0A8S9KQT8"/>
<keyword evidence="1" id="KW-1133">Transmembrane helix</keyword>
<protein>
    <submittedName>
        <fullName evidence="2">Uncharacterized protein</fullName>
    </submittedName>
</protein>
<dbReference type="Proteomes" id="UP000712281">
    <property type="component" value="Unassembled WGS sequence"/>
</dbReference>
<reference evidence="2" key="1">
    <citation type="submission" date="2019-12" db="EMBL/GenBank/DDBJ databases">
        <title>Genome sequencing and annotation of Brassica cretica.</title>
        <authorList>
            <person name="Studholme D.J."/>
            <person name="Sarris P.F."/>
        </authorList>
    </citation>
    <scope>NUCLEOTIDE SEQUENCE</scope>
    <source>
        <strain evidence="2">PFS-001/15</strain>
        <tissue evidence="2">Leaf</tissue>
    </source>
</reference>
<accession>A0A8S9KQT8</accession>
<feature type="transmembrane region" description="Helical" evidence="1">
    <location>
        <begin position="78"/>
        <end position="99"/>
    </location>
</feature>
<organism evidence="2 3">
    <name type="scientific">Brassica cretica</name>
    <name type="common">Mustard</name>
    <dbReference type="NCBI Taxonomy" id="69181"/>
    <lineage>
        <taxon>Eukaryota</taxon>
        <taxon>Viridiplantae</taxon>
        <taxon>Streptophyta</taxon>
        <taxon>Embryophyta</taxon>
        <taxon>Tracheophyta</taxon>
        <taxon>Spermatophyta</taxon>
        <taxon>Magnoliopsida</taxon>
        <taxon>eudicotyledons</taxon>
        <taxon>Gunneridae</taxon>
        <taxon>Pentapetalae</taxon>
        <taxon>rosids</taxon>
        <taxon>malvids</taxon>
        <taxon>Brassicales</taxon>
        <taxon>Brassicaceae</taxon>
        <taxon>Brassiceae</taxon>
        <taxon>Brassica</taxon>
    </lineage>
</organism>
<keyword evidence="1" id="KW-0472">Membrane</keyword>
<sequence length="100" mass="12301">MQSLGYSRERPLKRARWTQDADLQKLDDFEKLEAKSKVQHKQFTVQWSHTVNHIFFARKRMNKEKMVMKLRNLREKILITEIMIRMWLMIMFVSISHFFV</sequence>
<proteinExistence type="predicted"/>
<evidence type="ECO:0000256" key="1">
    <source>
        <dbReference type="SAM" id="Phobius"/>
    </source>
</evidence>
<evidence type="ECO:0000313" key="3">
    <source>
        <dbReference type="Proteomes" id="UP000712281"/>
    </source>
</evidence>
<keyword evidence="1" id="KW-0812">Transmembrane</keyword>
<name>A0A8S9KQT8_BRACR</name>
<gene>
    <name evidence="2" type="ORF">F2Q68_00009382</name>
</gene>